<organism evidence="1 2">
    <name type="scientific">Forsythia ovata</name>
    <dbReference type="NCBI Taxonomy" id="205694"/>
    <lineage>
        <taxon>Eukaryota</taxon>
        <taxon>Viridiplantae</taxon>
        <taxon>Streptophyta</taxon>
        <taxon>Embryophyta</taxon>
        <taxon>Tracheophyta</taxon>
        <taxon>Spermatophyta</taxon>
        <taxon>Magnoliopsida</taxon>
        <taxon>eudicotyledons</taxon>
        <taxon>Gunneridae</taxon>
        <taxon>Pentapetalae</taxon>
        <taxon>asterids</taxon>
        <taxon>lamiids</taxon>
        <taxon>Lamiales</taxon>
        <taxon>Oleaceae</taxon>
        <taxon>Forsythieae</taxon>
        <taxon>Forsythia</taxon>
    </lineage>
</organism>
<evidence type="ECO:0000313" key="2">
    <source>
        <dbReference type="Proteomes" id="UP001604277"/>
    </source>
</evidence>
<sequence>MTGFYFSNVPKLKIRRGGVVDDILPPPPVLHAVFVPEIAISHALEAVVSIFSSVPLVPEITAGAPSVLLPTGPVFLSENFRRPVKRKAVVDSEGETTVPEKGMWDVGIFRRLGEVGRIILRGLRIAFSMIEERPEPLFLLIMLSLNMLTLDIDRTNWTLPFWENCRLRSP</sequence>
<dbReference type="EMBL" id="JBFOLJ010000012">
    <property type="protein sequence ID" value="KAL2489758.1"/>
    <property type="molecule type" value="Genomic_DNA"/>
</dbReference>
<accession>A0ABD1RPR3</accession>
<protein>
    <submittedName>
        <fullName evidence="1">Uncharacterized protein</fullName>
    </submittedName>
</protein>
<proteinExistence type="predicted"/>
<comment type="caution">
    <text evidence="1">The sequence shown here is derived from an EMBL/GenBank/DDBJ whole genome shotgun (WGS) entry which is preliminary data.</text>
</comment>
<dbReference type="AlphaFoldDB" id="A0ABD1RPR3"/>
<reference evidence="2" key="1">
    <citation type="submission" date="2024-07" db="EMBL/GenBank/DDBJ databases">
        <title>Two chromosome-level genome assemblies of Korean endemic species Abeliophyllum distichum and Forsythia ovata (Oleaceae).</title>
        <authorList>
            <person name="Jang H."/>
        </authorList>
    </citation>
    <scope>NUCLEOTIDE SEQUENCE [LARGE SCALE GENOMIC DNA]</scope>
</reference>
<gene>
    <name evidence="1" type="ORF">Fot_43050</name>
</gene>
<dbReference type="Proteomes" id="UP001604277">
    <property type="component" value="Unassembled WGS sequence"/>
</dbReference>
<name>A0ABD1RPR3_9LAMI</name>
<evidence type="ECO:0000313" key="1">
    <source>
        <dbReference type="EMBL" id="KAL2489758.1"/>
    </source>
</evidence>
<keyword evidence="2" id="KW-1185">Reference proteome</keyword>